<feature type="compositionally biased region" description="Basic residues" evidence="1">
    <location>
        <begin position="39"/>
        <end position="55"/>
    </location>
</feature>
<reference evidence="3" key="1">
    <citation type="submission" date="2021-01" db="EMBL/GenBank/DDBJ databases">
        <title>Microvirga sp.</title>
        <authorList>
            <person name="Kim M.K."/>
        </authorList>
    </citation>
    <scope>NUCLEOTIDE SEQUENCE</scope>
    <source>
        <strain evidence="3">5420S-16</strain>
    </source>
</reference>
<proteinExistence type="predicted"/>
<keyword evidence="4" id="KW-1185">Reference proteome</keyword>
<organism evidence="3 4">
    <name type="scientific">Microvirga aerilata</name>
    <dbReference type="NCBI Taxonomy" id="670292"/>
    <lineage>
        <taxon>Bacteria</taxon>
        <taxon>Pseudomonadati</taxon>
        <taxon>Pseudomonadota</taxon>
        <taxon>Alphaproteobacteria</taxon>
        <taxon>Hyphomicrobiales</taxon>
        <taxon>Methylobacteriaceae</taxon>
        <taxon>Microvirga</taxon>
    </lineage>
</organism>
<accession>A0A937D135</accession>
<dbReference type="EMBL" id="JAEQMY010000194">
    <property type="protein sequence ID" value="MBL0408344.1"/>
    <property type="molecule type" value="Genomic_DNA"/>
</dbReference>
<evidence type="ECO:0000256" key="2">
    <source>
        <dbReference type="SAM" id="SignalP"/>
    </source>
</evidence>
<protein>
    <submittedName>
        <fullName evidence="3">Uncharacterized protein</fullName>
    </submittedName>
</protein>
<dbReference type="AlphaFoldDB" id="A0A937D135"/>
<evidence type="ECO:0000256" key="1">
    <source>
        <dbReference type="SAM" id="MobiDB-lite"/>
    </source>
</evidence>
<keyword evidence="2" id="KW-0732">Signal</keyword>
<feature type="signal peptide" evidence="2">
    <location>
        <begin position="1"/>
        <end position="20"/>
    </location>
</feature>
<sequence length="55" mass="6274">MLFRAVVAVFLIMITQAAVAQPLPPWPSDALAPTERLPRSRRLRPANRRTHHHLP</sequence>
<gene>
    <name evidence="3" type="ORF">JKG68_31215</name>
</gene>
<dbReference type="Proteomes" id="UP000605848">
    <property type="component" value="Unassembled WGS sequence"/>
</dbReference>
<comment type="caution">
    <text evidence="3">The sequence shown here is derived from an EMBL/GenBank/DDBJ whole genome shotgun (WGS) entry which is preliminary data.</text>
</comment>
<dbReference type="RefSeq" id="WP_202066208.1">
    <property type="nucleotide sequence ID" value="NZ_JAEQMY010000194.1"/>
</dbReference>
<evidence type="ECO:0000313" key="3">
    <source>
        <dbReference type="EMBL" id="MBL0408344.1"/>
    </source>
</evidence>
<evidence type="ECO:0000313" key="4">
    <source>
        <dbReference type="Proteomes" id="UP000605848"/>
    </source>
</evidence>
<feature type="chain" id="PRO_5036841109" evidence="2">
    <location>
        <begin position="21"/>
        <end position="55"/>
    </location>
</feature>
<name>A0A937D135_9HYPH</name>
<feature type="region of interest" description="Disordered" evidence="1">
    <location>
        <begin position="23"/>
        <end position="55"/>
    </location>
</feature>